<dbReference type="Proteomes" id="UP001600888">
    <property type="component" value="Unassembled WGS sequence"/>
</dbReference>
<comment type="caution">
    <text evidence="1">The sequence shown here is derived from an EMBL/GenBank/DDBJ whole genome shotgun (WGS) entry which is preliminary data.</text>
</comment>
<sequence>MGGVLEGARVRELLLLNTQQTTIVCFITLKVFATQNAWISSTTKKYPSCHIYIHESKPHIRLDDPRSRFGMMTDR</sequence>
<protein>
    <submittedName>
        <fullName evidence="1">Uncharacterized protein</fullName>
    </submittedName>
</protein>
<evidence type="ECO:0000313" key="1">
    <source>
        <dbReference type="EMBL" id="KAL2283558.1"/>
    </source>
</evidence>
<organism evidence="1 2">
    <name type="scientific">Diaporthe vaccinii</name>
    <dbReference type="NCBI Taxonomy" id="105482"/>
    <lineage>
        <taxon>Eukaryota</taxon>
        <taxon>Fungi</taxon>
        <taxon>Dikarya</taxon>
        <taxon>Ascomycota</taxon>
        <taxon>Pezizomycotina</taxon>
        <taxon>Sordariomycetes</taxon>
        <taxon>Sordariomycetidae</taxon>
        <taxon>Diaporthales</taxon>
        <taxon>Diaporthaceae</taxon>
        <taxon>Diaporthe</taxon>
        <taxon>Diaporthe eres species complex</taxon>
    </lineage>
</organism>
<dbReference type="EMBL" id="JBAWTH010000042">
    <property type="protein sequence ID" value="KAL2283558.1"/>
    <property type="molecule type" value="Genomic_DNA"/>
</dbReference>
<keyword evidence="2" id="KW-1185">Reference proteome</keyword>
<proteinExistence type="predicted"/>
<evidence type="ECO:0000313" key="2">
    <source>
        <dbReference type="Proteomes" id="UP001600888"/>
    </source>
</evidence>
<name>A0ABR4EMB1_9PEZI</name>
<reference evidence="1 2" key="1">
    <citation type="submission" date="2024-03" db="EMBL/GenBank/DDBJ databases">
        <title>A high-quality draft genome sequence of Diaporthe vaccinii, a causative agent of upright dieback and viscid rot disease in cranberry plants.</title>
        <authorList>
            <person name="Sarrasin M."/>
            <person name="Lang B.F."/>
            <person name="Burger G."/>
        </authorList>
    </citation>
    <scope>NUCLEOTIDE SEQUENCE [LARGE SCALE GENOMIC DNA]</scope>
    <source>
        <strain evidence="1 2">IS7</strain>
    </source>
</reference>
<gene>
    <name evidence="1" type="ORF">FJTKL_09872</name>
</gene>
<accession>A0ABR4EMB1</accession>